<organism evidence="1 2">
    <name type="scientific">Paracoccus broussonetiae</name>
    <dbReference type="NCBI Taxonomy" id="3075834"/>
    <lineage>
        <taxon>Bacteria</taxon>
        <taxon>Pseudomonadati</taxon>
        <taxon>Pseudomonadota</taxon>
        <taxon>Alphaproteobacteria</taxon>
        <taxon>Rhodobacterales</taxon>
        <taxon>Paracoccaceae</taxon>
        <taxon>Paracoccus</taxon>
    </lineage>
</organism>
<proteinExistence type="predicted"/>
<name>A0ABU3EA73_9RHOB</name>
<sequence>MLKHRGFPGRLPGTDFQFTIRRANKKGATPLVRRERFRDRRAPDRKADEGFMAALIQCFGEEAFVRGNLDAGRLSWLIGREVVPIGKLDPVDYEQELRIDMKRAQASFPALFAADAPTFDWDDIDWGDDEDWDDEE</sequence>
<dbReference type="RefSeq" id="WP_311758233.1">
    <property type="nucleotide sequence ID" value="NZ_JAVRQI010000003.1"/>
</dbReference>
<reference evidence="2" key="1">
    <citation type="submission" date="2023-07" db="EMBL/GenBank/DDBJ databases">
        <title>Characterization of two Paracoccaceae strains isolated from Phycosphere and proposal of Xinfangfangia lacusdiani sp. nov.</title>
        <authorList>
            <person name="Deng Y."/>
            <person name="Zhang Y.Q."/>
        </authorList>
    </citation>
    <scope>NUCLEOTIDE SEQUENCE [LARGE SCALE GENOMIC DNA]</scope>
    <source>
        <strain evidence="2">CPCC 101403</strain>
    </source>
</reference>
<comment type="caution">
    <text evidence="1">The sequence shown here is derived from an EMBL/GenBank/DDBJ whole genome shotgun (WGS) entry which is preliminary data.</text>
</comment>
<protein>
    <submittedName>
        <fullName evidence="1">Uncharacterized protein</fullName>
    </submittedName>
</protein>
<dbReference type="Proteomes" id="UP001251085">
    <property type="component" value="Unassembled WGS sequence"/>
</dbReference>
<evidence type="ECO:0000313" key="1">
    <source>
        <dbReference type="EMBL" id="MDT1061129.1"/>
    </source>
</evidence>
<evidence type="ECO:0000313" key="2">
    <source>
        <dbReference type="Proteomes" id="UP001251085"/>
    </source>
</evidence>
<dbReference type="EMBL" id="JAVRQI010000003">
    <property type="protein sequence ID" value="MDT1061129.1"/>
    <property type="molecule type" value="Genomic_DNA"/>
</dbReference>
<accession>A0ABU3EA73</accession>
<gene>
    <name evidence="1" type="ORF">RM190_04605</name>
</gene>
<keyword evidence="2" id="KW-1185">Reference proteome</keyword>